<dbReference type="PANTHER" id="PTHR13932:SF5">
    <property type="entry name" value="RADICAL S-ADENOSYL METHIONINE DOMAIN-CONTAINING PROTEIN 1, MITOCHONDRIAL"/>
    <property type="match status" value="1"/>
</dbReference>
<name>A0A6J6EH62_9ZZZZ</name>
<keyword evidence="7" id="KW-0143">Chaperone</keyword>
<evidence type="ECO:0000256" key="3">
    <source>
        <dbReference type="ARBA" id="ARBA00022691"/>
    </source>
</evidence>
<keyword evidence="6" id="KW-0411">Iron-sulfur</keyword>
<dbReference type="CDD" id="cd01335">
    <property type="entry name" value="Radical_SAM"/>
    <property type="match status" value="1"/>
</dbReference>
<dbReference type="SMART" id="SM00729">
    <property type="entry name" value="Elp3"/>
    <property type="match status" value="1"/>
</dbReference>
<evidence type="ECO:0000256" key="7">
    <source>
        <dbReference type="ARBA" id="ARBA00023186"/>
    </source>
</evidence>
<evidence type="ECO:0000259" key="8">
    <source>
        <dbReference type="PROSITE" id="PS51918"/>
    </source>
</evidence>
<dbReference type="InterPro" id="IPR007197">
    <property type="entry name" value="rSAM"/>
</dbReference>
<keyword evidence="4" id="KW-0479">Metal-binding</keyword>
<dbReference type="Pfam" id="PF04055">
    <property type="entry name" value="Radical_SAM"/>
    <property type="match status" value="1"/>
</dbReference>
<dbReference type="InterPro" id="IPR058240">
    <property type="entry name" value="rSAM_sf"/>
</dbReference>
<dbReference type="PANTHER" id="PTHR13932">
    <property type="entry name" value="COPROPORPHYRINIGEN III OXIDASE"/>
    <property type="match status" value="1"/>
</dbReference>
<dbReference type="InterPro" id="IPR034505">
    <property type="entry name" value="Coproporphyrinogen-III_oxidase"/>
</dbReference>
<dbReference type="GO" id="GO:0051539">
    <property type="term" value="F:4 iron, 4 sulfur cluster binding"/>
    <property type="evidence" value="ECO:0007669"/>
    <property type="project" value="InterPro"/>
</dbReference>
<dbReference type="AlphaFoldDB" id="A0A6J6EH62"/>
<comment type="similarity">
    <text evidence="1">Belongs to the anaerobic coproporphyrinogen-III oxidase family. HemW subfamily.</text>
</comment>
<sequence>MAALPEGSPAPLDGNLTNLFDLVNKPFSLYVHVPYCSKRCGYCDFNTYTPSELDREDQIESWLNSAVKEIELARRVLKEELTIDTIFFGGGTPSLLDSNTVDNFIQSVKSNFKLKPGIEITIEANPDSITEEKSQRWLNSGINRVSIGMQSSTKEVLKKLDRTHNPDNVSHSVDILKKSGFDNFSLDLIYGTPGESLNDWENSLKDAIELNPPHISAYSLVIEPGTKMGAQLNRGEISQVNDDEAADKYQLADEMLNKNNYSWYEISNWAKKDKECKHNLNYWLGSNWWGIGPGAHSHVNGVRWWNHKLPKVWRELLEKQNSPALAREVLSEDQIRSEQIMLLSRLRTGLGNHELDENRIENLIANQLATLDANKIVLTLKGRLLADEVFRQLSA</sequence>
<evidence type="ECO:0000256" key="5">
    <source>
        <dbReference type="ARBA" id="ARBA00023004"/>
    </source>
</evidence>
<dbReference type="SFLD" id="SFLDF00562">
    <property type="entry name" value="HemN-like__clustered_with_heat"/>
    <property type="match status" value="1"/>
</dbReference>
<dbReference type="NCBIfam" id="TIGR00539">
    <property type="entry name" value="hemN_rel"/>
    <property type="match status" value="1"/>
</dbReference>
<proteinExistence type="inferred from homology"/>
<dbReference type="GO" id="GO:0046872">
    <property type="term" value="F:metal ion binding"/>
    <property type="evidence" value="ECO:0007669"/>
    <property type="project" value="UniProtKB-KW"/>
</dbReference>
<keyword evidence="3" id="KW-0949">S-adenosyl-L-methionine</keyword>
<dbReference type="GO" id="GO:0006779">
    <property type="term" value="P:porphyrin-containing compound biosynthetic process"/>
    <property type="evidence" value="ECO:0007669"/>
    <property type="project" value="InterPro"/>
</dbReference>
<dbReference type="Gene3D" id="3.20.20.70">
    <property type="entry name" value="Aldolase class I"/>
    <property type="match status" value="1"/>
</dbReference>
<evidence type="ECO:0000256" key="2">
    <source>
        <dbReference type="ARBA" id="ARBA00022617"/>
    </source>
</evidence>
<dbReference type="SFLD" id="SFLDG01082">
    <property type="entry name" value="B12-binding_domain_containing"/>
    <property type="match status" value="1"/>
</dbReference>
<dbReference type="SFLD" id="SFLDS00029">
    <property type="entry name" value="Radical_SAM"/>
    <property type="match status" value="2"/>
</dbReference>
<protein>
    <submittedName>
        <fullName evidence="9">Unannotated protein</fullName>
    </submittedName>
</protein>
<evidence type="ECO:0000256" key="1">
    <source>
        <dbReference type="ARBA" id="ARBA00006100"/>
    </source>
</evidence>
<dbReference type="InterPro" id="IPR006638">
    <property type="entry name" value="Elp3/MiaA/NifB-like_rSAM"/>
</dbReference>
<dbReference type="SUPFAM" id="SSF102114">
    <property type="entry name" value="Radical SAM enzymes"/>
    <property type="match status" value="1"/>
</dbReference>
<organism evidence="9">
    <name type="scientific">freshwater metagenome</name>
    <dbReference type="NCBI Taxonomy" id="449393"/>
    <lineage>
        <taxon>unclassified sequences</taxon>
        <taxon>metagenomes</taxon>
        <taxon>ecological metagenomes</taxon>
    </lineage>
</organism>
<dbReference type="InterPro" id="IPR013785">
    <property type="entry name" value="Aldolase_TIM"/>
</dbReference>
<evidence type="ECO:0000256" key="6">
    <source>
        <dbReference type="ARBA" id="ARBA00023014"/>
    </source>
</evidence>
<dbReference type="SFLD" id="SFLDF00288">
    <property type="entry name" value="HemN-like__clustered_with_nucl"/>
    <property type="match status" value="1"/>
</dbReference>
<dbReference type="GO" id="GO:0005737">
    <property type="term" value="C:cytoplasm"/>
    <property type="evidence" value="ECO:0007669"/>
    <property type="project" value="InterPro"/>
</dbReference>
<dbReference type="GO" id="GO:0004109">
    <property type="term" value="F:coproporphyrinogen oxidase activity"/>
    <property type="evidence" value="ECO:0007669"/>
    <property type="project" value="InterPro"/>
</dbReference>
<evidence type="ECO:0000313" key="9">
    <source>
        <dbReference type="EMBL" id="CAB4573673.1"/>
    </source>
</evidence>
<dbReference type="EMBL" id="CAEZTU010000011">
    <property type="protein sequence ID" value="CAB4573673.1"/>
    <property type="molecule type" value="Genomic_DNA"/>
</dbReference>
<dbReference type="SFLD" id="SFLDG01065">
    <property type="entry name" value="anaerobic_coproporphyrinogen-I"/>
    <property type="match status" value="2"/>
</dbReference>
<accession>A0A6J6EH62</accession>
<dbReference type="InterPro" id="IPR004559">
    <property type="entry name" value="HemW-like"/>
</dbReference>
<keyword evidence="2" id="KW-0349">Heme</keyword>
<keyword evidence="5" id="KW-0408">Iron</keyword>
<feature type="domain" description="Radical SAM core" evidence="8">
    <location>
        <begin position="21"/>
        <end position="262"/>
    </location>
</feature>
<reference evidence="9" key="1">
    <citation type="submission" date="2020-05" db="EMBL/GenBank/DDBJ databases">
        <authorList>
            <person name="Chiriac C."/>
            <person name="Salcher M."/>
            <person name="Ghai R."/>
            <person name="Kavagutti S V."/>
        </authorList>
    </citation>
    <scope>NUCLEOTIDE SEQUENCE</scope>
</reference>
<gene>
    <name evidence="9" type="ORF">UFOPK1740_00422</name>
</gene>
<dbReference type="PROSITE" id="PS51918">
    <property type="entry name" value="RADICAL_SAM"/>
    <property type="match status" value="1"/>
</dbReference>
<evidence type="ECO:0000256" key="4">
    <source>
        <dbReference type="ARBA" id="ARBA00022723"/>
    </source>
</evidence>